<dbReference type="PANTHER" id="PTHR37292">
    <property type="entry name" value="VNG6097C"/>
    <property type="match status" value="1"/>
</dbReference>
<dbReference type="Proteomes" id="UP000187134">
    <property type="component" value="Unassembled WGS sequence"/>
</dbReference>
<organism evidence="2 3">
    <name type="scientific">Paenibacillus amylolyticus</name>
    <dbReference type="NCBI Taxonomy" id="1451"/>
    <lineage>
        <taxon>Bacteria</taxon>
        <taxon>Bacillati</taxon>
        <taxon>Bacillota</taxon>
        <taxon>Bacilli</taxon>
        <taxon>Bacillales</taxon>
        <taxon>Paenibacillaceae</taxon>
        <taxon>Paenibacillus</taxon>
    </lineage>
</organism>
<dbReference type="Pfam" id="PF03235">
    <property type="entry name" value="GmrSD_N"/>
    <property type="match status" value="1"/>
</dbReference>
<gene>
    <name evidence="2" type="ORF">BK131_16400</name>
</gene>
<evidence type="ECO:0000313" key="2">
    <source>
        <dbReference type="EMBL" id="OMF12827.1"/>
    </source>
</evidence>
<protein>
    <recommendedName>
        <fullName evidence="1">GmrSD restriction endonucleases N-terminal domain-containing protein</fullName>
    </recommendedName>
</protein>
<dbReference type="RefSeq" id="WP_076332421.1">
    <property type="nucleotide sequence ID" value="NZ_MRTJ01000006.1"/>
</dbReference>
<evidence type="ECO:0000259" key="1">
    <source>
        <dbReference type="Pfam" id="PF03235"/>
    </source>
</evidence>
<comment type="caution">
    <text evidence="2">The sequence shown here is derived from an EMBL/GenBank/DDBJ whole genome shotgun (WGS) entry which is preliminary data.</text>
</comment>
<reference evidence="2 3" key="1">
    <citation type="submission" date="2016-11" db="EMBL/GenBank/DDBJ databases">
        <title>Paenibacillus species isolates.</title>
        <authorList>
            <person name="Beno S.M."/>
        </authorList>
    </citation>
    <scope>NUCLEOTIDE SEQUENCE [LARGE SCALE GENOMIC DNA]</scope>
    <source>
        <strain evidence="2 3">FSL H8-0246</strain>
    </source>
</reference>
<dbReference type="PANTHER" id="PTHR37292:SF2">
    <property type="entry name" value="DUF262 DOMAIN-CONTAINING PROTEIN"/>
    <property type="match status" value="1"/>
</dbReference>
<proteinExistence type="predicted"/>
<accession>A0A1R1BSN9</accession>
<evidence type="ECO:0000313" key="3">
    <source>
        <dbReference type="Proteomes" id="UP000187134"/>
    </source>
</evidence>
<dbReference type="EMBL" id="MRTJ01000006">
    <property type="protein sequence ID" value="OMF12827.1"/>
    <property type="molecule type" value="Genomic_DNA"/>
</dbReference>
<dbReference type="OrthoDB" id="9798761at2"/>
<sequence length="525" mass="60900">MTNGELTTGSISIDRLRNKIIEGEIKIPPFQRVFVWKKEQITDLMDSIYNDYPIGSVLLWEVNENLPALRNIGGYKLPDKTGEFPINYILDGQQRITSIFGAFIGEEIDTEDKTNSENFNIYFDLEDERFIHFEDINNAHQVLKSSILFNVNEFFDEVVKLPPELREKARNLQSIFQNYELPTVTIKKRNKGEVGTIFERINNTGTPLSALELMIAWTWSEDYHLTTVFNKVYKLLETKNFEDIKEKVILQCFGAIIKKTTVTKDILELDPDSIRDNSELLIKSIEKSLDYLQQEFNVISEDFLPKSQILVPLSFLFSKVHSPTAHQNKIIKQWFWRVALSDRYSSGTDKKMDEDIKFFDKILKNDFGDINKYTISINVDFFKTQKLSKSNSYIKAILLLMSKETPLDLTNGIKIDTGLALSVYNKKEYHHIFPKSFLKNQFDLDDDKINVIGNYCFLPSSSNKVISDKKPSIYFKEIIPQEDVKKILESNLIPTVSTIYENDDYNAFLDARSNLLMEKVEIYIS</sequence>
<dbReference type="AlphaFoldDB" id="A0A1R1BSN9"/>
<dbReference type="InterPro" id="IPR004919">
    <property type="entry name" value="GmrSD_N"/>
</dbReference>
<name>A0A1R1BSN9_PAEAM</name>
<feature type="domain" description="GmrSD restriction endonucleases N-terminal" evidence="1">
    <location>
        <begin position="16"/>
        <end position="217"/>
    </location>
</feature>